<name>A0ABX2ELF6_9BURK</name>
<organism evidence="2 3">
    <name type="scientific">Pseudaquabacterium terrae</name>
    <dbReference type="NCBI Taxonomy" id="2732868"/>
    <lineage>
        <taxon>Bacteria</taxon>
        <taxon>Pseudomonadati</taxon>
        <taxon>Pseudomonadota</taxon>
        <taxon>Betaproteobacteria</taxon>
        <taxon>Burkholderiales</taxon>
        <taxon>Sphaerotilaceae</taxon>
        <taxon>Pseudaquabacterium</taxon>
    </lineage>
</organism>
<reference evidence="2 3" key="1">
    <citation type="submission" date="2020-05" db="EMBL/GenBank/DDBJ databases">
        <title>Aquincola sp. isolate from soil.</title>
        <authorList>
            <person name="Han J."/>
            <person name="Kim D.-U."/>
        </authorList>
    </citation>
    <scope>NUCLEOTIDE SEQUENCE [LARGE SCALE GENOMIC DNA]</scope>
    <source>
        <strain evidence="2 3">S2</strain>
    </source>
</reference>
<proteinExistence type="predicted"/>
<dbReference type="RefSeq" id="WP_173126439.1">
    <property type="nucleotide sequence ID" value="NZ_JABRWJ010000006.1"/>
</dbReference>
<dbReference type="PROSITE" id="PS51257">
    <property type="entry name" value="PROKAR_LIPOPROTEIN"/>
    <property type="match status" value="1"/>
</dbReference>
<dbReference type="EMBL" id="JABRWJ010000006">
    <property type="protein sequence ID" value="NRF69482.1"/>
    <property type="molecule type" value="Genomic_DNA"/>
</dbReference>
<dbReference type="Gene3D" id="2.130.10.10">
    <property type="entry name" value="YVTN repeat-like/Quinoprotein amine dehydrogenase"/>
    <property type="match status" value="2"/>
</dbReference>
<accession>A0ABX2ELF6</accession>
<feature type="chain" id="PRO_5045657800" evidence="1">
    <location>
        <begin position="20"/>
        <end position="785"/>
    </location>
</feature>
<sequence length="785" mass="82365">MTMRWLSSWVLSTCLLLTACGGGDDAPTRQPRAAQRALAATAPSLPMVSTAEAARQLLDFAQTRYPDAFPGQAPMQWFSPFAFRHYPETGLYLGVALHDEAGYRAGGVYLLSSAPGAQPQFMGLASSFVAPKRQLRTLDLVHNALIADPARGVYYASVAASVSGHGNRIATIDAESGSISYSAVVGQEPGALALAADGRSLYVGLDGSGDVLRLALPGLQELARVRLPKSDPYFADSAQMLADRIAASPAAAGVIAVSLRSPQTSAGGVVLVREMVIQARRAYPEDGNQLIFAPDGQRLFGLDTRSSGYTLGRFDVGADGLTRHSEVATGSGMFEHTIGLAGDTIVTRRRLWNAHDLSLRGVVGFDAECLPRNASTLLCHAYGDAAAPRMVSVDLATLTIRGQLAAPLDADSGRMLLGPGGHVAWRSGFAEAAARSATRITLLRDEMLGAEVGAATLPIIDIPAVTGPDGTLRVALPNTALIADPARGVYYASVPGSVPGNGNRIASIDATTGKISFSAIVGSEPGALALASDGKSLYVALDGSAELLRLALPGMKELARLRLPRDTFHLSPLLVQSMAASPTWPGLLAVSLRGLEVGMHAPERLLLIGDMALLTRTSGGNDYDQFAFSADGAWLYGLENQGSGFALGRIELVGYDLVERFPRSSAATGYHWHAFDSVGSYLIARNKLWKRADLSLQGTLAVDAECLPRNGSKLLCLTRGQASPRLLAVAVPSLAVQAELAAPFDADAARLVIGPGNSVALREGFSSPRAEAAAGLVLLRNDALR</sequence>
<gene>
    <name evidence="2" type="ORF">HLB44_20990</name>
</gene>
<feature type="signal peptide" evidence="1">
    <location>
        <begin position="1"/>
        <end position="19"/>
    </location>
</feature>
<keyword evidence="1" id="KW-0732">Signal</keyword>
<keyword evidence="3" id="KW-1185">Reference proteome</keyword>
<dbReference type="InterPro" id="IPR011044">
    <property type="entry name" value="Quino_amine_DH_bsu"/>
</dbReference>
<dbReference type="SUPFAM" id="SSF50969">
    <property type="entry name" value="YVTN repeat-like/Quinoprotein amine dehydrogenase"/>
    <property type="match status" value="1"/>
</dbReference>
<protein>
    <submittedName>
        <fullName evidence="2">Uncharacterized protein</fullName>
    </submittedName>
</protein>
<dbReference type="Proteomes" id="UP000737171">
    <property type="component" value="Unassembled WGS sequence"/>
</dbReference>
<comment type="caution">
    <text evidence="2">The sequence shown here is derived from an EMBL/GenBank/DDBJ whole genome shotgun (WGS) entry which is preliminary data.</text>
</comment>
<dbReference type="InterPro" id="IPR015943">
    <property type="entry name" value="WD40/YVTN_repeat-like_dom_sf"/>
</dbReference>
<evidence type="ECO:0000313" key="3">
    <source>
        <dbReference type="Proteomes" id="UP000737171"/>
    </source>
</evidence>
<evidence type="ECO:0000256" key="1">
    <source>
        <dbReference type="SAM" id="SignalP"/>
    </source>
</evidence>
<evidence type="ECO:0000313" key="2">
    <source>
        <dbReference type="EMBL" id="NRF69482.1"/>
    </source>
</evidence>